<evidence type="ECO:0000313" key="2">
    <source>
        <dbReference type="EMBL" id="WNM64175.1"/>
    </source>
</evidence>
<evidence type="ECO:0000259" key="1">
    <source>
        <dbReference type="Pfam" id="PF13276"/>
    </source>
</evidence>
<gene>
    <name evidence="2" type="ORF">PQG83_09610</name>
</gene>
<accession>A0AA96GPV1</accession>
<dbReference type="SUPFAM" id="SSF53098">
    <property type="entry name" value="Ribonuclease H-like"/>
    <property type="match status" value="1"/>
</dbReference>
<dbReference type="AlphaFoldDB" id="A0AA96GPV1"/>
<dbReference type="PANTHER" id="PTHR47515:SF1">
    <property type="entry name" value="BLR2054 PROTEIN"/>
    <property type="match status" value="1"/>
</dbReference>
<reference evidence="2 3" key="1">
    <citation type="submission" date="2023-01" db="EMBL/GenBank/DDBJ databases">
        <title>Cultivation and genomic characterization of new, ubiquitous marine nitrite-oxidizing bacteria from the Nitrospirales.</title>
        <authorList>
            <person name="Mueller A.J."/>
            <person name="Daebeler A."/>
            <person name="Herbold C.W."/>
            <person name="Kirkegaard R.H."/>
            <person name="Daims H."/>
        </authorList>
    </citation>
    <scope>NUCLEOTIDE SEQUENCE [LARGE SCALE GENOMIC DNA]</scope>
    <source>
        <strain evidence="2 3">DK</strain>
    </source>
</reference>
<dbReference type="EMBL" id="CP116968">
    <property type="protein sequence ID" value="WNM64175.1"/>
    <property type="molecule type" value="Genomic_DNA"/>
</dbReference>
<dbReference type="InterPro" id="IPR025948">
    <property type="entry name" value="HTH-like_dom"/>
</dbReference>
<name>A0AA96GPV1_9BACT</name>
<organism evidence="2 3">
    <name type="scientific">Candidatus Nitrospira neomarina</name>
    <dbReference type="NCBI Taxonomy" id="3020899"/>
    <lineage>
        <taxon>Bacteria</taxon>
        <taxon>Pseudomonadati</taxon>
        <taxon>Nitrospirota</taxon>
        <taxon>Nitrospiria</taxon>
        <taxon>Nitrospirales</taxon>
        <taxon>Nitrospiraceae</taxon>
        <taxon>Nitrospira</taxon>
    </lineage>
</organism>
<sequence>MAQACPRFGFLRIWILFCREGWLVNRKRVGRLYRLGGLQLRMRVRRRKHITLHRGPAHPPMGPAERWSMDFVHDTLADGRPFRILTVVDNGSRQSPVLEAGVRMSGELVGRP</sequence>
<dbReference type="Proteomes" id="UP001302494">
    <property type="component" value="Chromosome"/>
</dbReference>
<feature type="domain" description="HTH-like" evidence="1">
    <location>
        <begin position="6"/>
        <end position="46"/>
    </location>
</feature>
<dbReference type="KEGG" id="nneo:PQG83_09610"/>
<protein>
    <submittedName>
        <fullName evidence="2">IS3 family transposase</fullName>
    </submittedName>
</protein>
<dbReference type="PANTHER" id="PTHR47515">
    <property type="entry name" value="LOW CALCIUM RESPONSE LOCUS PROTEIN T"/>
    <property type="match status" value="1"/>
</dbReference>
<keyword evidence="3" id="KW-1185">Reference proteome</keyword>
<dbReference type="InterPro" id="IPR012337">
    <property type="entry name" value="RNaseH-like_sf"/>
</dbReference>
<proteinExistence type="predicted"/>
<evidence type="ECO:0000313" key="3">
    <source>
        <dbReference type="Proteomes" id="UP001302494"/>
    </source>
</evidence>
<dbReference type="Pfam" id="PF13276">
    <property type="entry name" value="HTH_21"/>
    <property type="match status" value="1"/>
</dbReference>